<sequence>MKEQNGLGPKFRISTRFVRALIRHPLHTGYNSFCNSSSSCTLSCTIQAYTDLARTRYPSFNGSFFKDNKVKHGEGKEKEERLVGRVVWLSVVIGLESKEGKENVSFESALAREVDYRRSMKPPLRPRINKVYSTRNGLYISPASLPTIYLSSYLGASVRRLPKD</sequence>
<evidence type="ECO:0000313" key="1">
    <source>
        <dbReference type="EMBL" id="ESK86869.1"/>
    </source>
</evidence>
<evidence type="ECO:0000313" key="2">
    <source>
        <dbReference type="Proteomes" id="UP000017559"/>
    </source>
</evidence>
<accession>V2Y5C7</accession>
<dbReference type="EMBL" id="AWSO01000868">
    <property type="protein sequence ID" value="ESK86869.1"/>
    <property type="molecule type" value="Genomic_DNA"/>
</dbReference>
<reference evidence="1 2" key="1">
    <citation type="journal article" date="2014" name="BMC Genomics">
        <title>Genome and secretome analysis of the hemibiotrophic fungal pathogen, Moniliophthora roreri, which causes frosty pod rot disease of cacao: mechanisms of the biotrophic and necrotrophic phases.</title>
        <authorList>
            <person name="Meinhardt L.W."/>
            <person name="Costa G.G.L."/>
            <person name="Thomazella D.P.T."/>
            <person name="Teixeira P.J.P.L."/>
            <person name="Carazzolle M.F."/>
            <person name="Schuster S.C."/>
            <person name="Carlson J.E."/>
            <person name="Guiltinan M.J."/>
            <person name="Mieczkowski P."/>
            <person name="Farmer A."/>
            <person name="Ramaraj T."/>
            <person name="Crozier J."/>
            <person name="Davis R.E."/>
            <person name="Shao J."/>
            <person name="Melnick R.L."/>
            <person name="Pereira G.A.G."/>
            <person name="Bailey B.A."/>
        </authorList>
    </citation>
    <scope>NUCLEOTIDE SEQUENCE [LARGE SCALE GENOMIC DNA]</scope>
    <source>
        <strain evidence="1 2">MCA 2997</strain>
    </source>
</reference>
<name>V2Y5C7_MONRO</name>
<proteinExistence type="predicted"/>
<organism evidence="1 2">
    <name type="scientific">Moniliophthora roreri (strain MCA 2997)</name>
    <name type="common">Cocoa frosty pod rot fungus</name>
    <name type="synonym">Crinipellis roreri</name>
    <dbReference type="NCBI Taxonomy" id="1381753"/>
    <lineage>
        <taxon>Eukaryota</taxon>
        <taxon>Fungi</taxon>
        <taxon>Dikarya</taxon>
        <taxon>Basidiomycota</taxon>
        <taxon>Agaricomycotina</taxon>
        <taxon>Agaricomycetes</taxon>
        <taxon>Agaricomycetidae</taxon>
        <taxon>Agaricales</taxon>
        <taxon>Marasmiineae</taxon>
        <taxon>Marasmiaceae</taxon>
        <taxon>Moniliophthora</taxon>
    </lineage>
</organism>
<dbReference type="Proteomes" id="UP000017559">
    <property type="component" value="Unassembled WGS sequence"/>
</dbReference>
<dbReference type="AlphaFoldDB" id="V2Y5C7"/>
<protein>
    <submittedName>
        <fullName evidence="1">Uncharacterized protein</fullName>
    </submittedName>
</protein>
<keyword evidence="2" id="KW-1185">Reference proteome</keyword>
<dbReference type="KEGG" id="mrr:Moror_3442"/>
<dbReference type="HOGENOM" id="CLU_1619483_0_0_1"/>
<gene>
    <name evidence="1" type="ORF">Moror_3442</name>
</gene>
<comment type="caution">
    <text evidence="1">The sequence shown here is derived from an EMBL/GenBank/DDBJ whole genome shotgun (WGS) entry which is preliminary data.</text>
</comment>